<feature type="site" description="Contributes to substrate recognition" evidence="9">
    <location>
        <position position="105"/>
    </location>
</feature>
<evidence type="ECO:0000256" key="10">
    <source>
        <dbReference type="PIRSR" id="PIRSR004682-4"/>
    </source>
</evidence>
<dbReference type="OrthoDB" id="9801899at2"/>
<dbReference type="PANTHER" id="PTHR42891:SF1">
    <property type="entry name" value="D-GLYCERO-BETA-D-MANNO-HEPTOSE-1,7-BISPHOSPHATE 7-PHOSPHATASE"/>
    <property type="match status" value="1"/>
</dbReference>
<dbReference type="PIRSF" id="PIRSF004682">
    <property type="entry name" value="GmhB"/>
    <property type="match status" value="1"/>
</dbReference>
<evidence type="ECO:0000256" key="1">
    <source>
        <dbReference type="ARBA" id="ARBA00004496"/>
    </source>
</evidence>
<proteinExistence type="inferred from homology"/>
<dbReference type="InterPro" id="IPR036412">
    <property type="entry name" value="HAD-like_sf"/>
</dbReference>
<dbReference type="GO" id="GO:0005737">
    <property type="term" value="C:cytoplasm"/>
    <property type="evidence" value="ECO:0007669"/>
    <property type="project" value="UniProtKB-SubCell"/>
</dbReference>
<dbReference type="InterPro" id="IPR004446">
    <property type="entry name" value="Heptose_bisP_phosphatase"/>
</dbReference>
<comment type="cofactor">
    <cofactor evidence="10">
        <name>Zn(2+)</name>
        <dbReference type="ChEBI" id="CHEBI:29105"/>
    </cofactor>
</comment>
<feature type="binding site" evidence="10">
    <location>
        <position position="102"/>
    </location>
    <ligand>
        <name>Zn(2+)</name>
        <dbReference type="ChEBI" id="CHEBI:29105"/>
    </ligand>
</feature>
<dbReference type="Gene3D" id="3.40.50.1000">
    <property type="entry name" value="HAD superfamily/HAD-like"/>
    <property type="match status" value="1"/>
</dbReference>
<dbReference type="GO" id="GO:0005975">
    <property type="term" value="P:carbohydrate metabolic process"/>
    <property type="evidence" value="ECO:0007669"/>
    <property type="project" value="InterPro"/>
</dbReference>
<dbReference type="GO" id="GO:0016791">
    <property type="term" value="F:phosphatase activity"/>
    <property type="evidence" value="ECO:0007669"/>
    <property type="project" value="InterPro"/>
</dbReference>
<evidence type="ECO:0000256" key="3">
    <source>
        <dbReference type="ARBA" id="ARBA00022723"/>
    </source>
</evidence>
<feature type="active site" description="Nucleophile" evidence="8">
    <location>
        <position position="8"/>
    </location>
</feature>
<evidence type="ECO:0000256" key="6">
    <source>
        <dbReference type="ARBA" id="ARBA00031828"/>
    </source>
</evidence>
<dbReference type="RefSeq" id="WP_155701192.1">
    <property type="nucleotide sequence ID" value="NZ_CP034235.1"/>
</dbReference>
<keyword evidence="10" id="KW-0460">Magnesium</keyword>
<dbReference type="NCBIfam" id="TIGR01662">
    <property type="entry name" value="HAD-SF-IIIA"/>
    <property type="match status" value="1"/>
</dbReference>
<keyword evidence="3 10" id="KW-0479">Metal-binding</keyword>
<feature type="binding site" evidence="10">
    <location>
        <position position="8"/>
    </location>
    <ligand>
        <name>Mg(2+)</name>
        <dbReference type="ChEBI" id="CHEBI:18420"/>
    </ligand>
</feature>
<comment type="similarity">
    <text evidence="7">Belongs to the gmhB family.</text>
</comment>
<dbReference type="SUPFAM" id="SSF56784">
    <property type="entry name" value="HAD-like"/>
    <property type="match status" value="1"/>
</dbReference>
<gene>
    <name evidence="11" type="ORF">EHS13_15360</name>
</gene>
<dbReference type="EC" id="3.1.3.-" evidence="7"/>
<feature type="binding site" evidence="10">
    <location>
        <position position="10"/>
    </location>
    <ligand>
        <name>Mg(2+)</name>
        <dbReference type="ChEBI" id="CHEBI:18420"/>
    </ligand>
</feature>
<evidence type="ECO:0000256" key="4">
    <source>
        <dbReference type="ARBA" id="ARBA00022801"/>
    </source>
</evidence>
<evidence type="ECO:0000256" key="5">
    <source>
        <dbReference type="ARBA" id="ARBA00023277"/>
    </source>
</evidence>
<feature type="binding site" evidence="10">
    <location>
        <position position="131"/>
    </location>
    <ligand>
        <name>Mg(2+)</name>
        <dbReference type="ChEBI" id="CHEBI:18420"/>
    </ligand>
</feature>
<comment type="cofactor">
    <cofactor evidence="10">
        <name>Mg(2+)</name>
        <dbReference type="ChEBI" id="CHEBI:18420"/>
    </cofactor>
</comment>
<keyword evidence="5 7" id="KW-0119">Carbohydrate metabolism</keyword>
<evidence type="ECO:0000313" key="11">
    <source>
        <dbReference type="EMBL" id="QGQ96154.1"/>
    </source>
</evidence>
<feature type="binding site" evidence="10">
    <location>
        <position position="104"/>
    </location>
    <ligand>
        <name>Zn(2+)</name>
        <dbReference type="ChEBI" id="CHEBI:29105"/>
    </ligand>
</feature>
<organism evidence="11 12">
    <name type="scientific">Paenibacillus psychroresistens</name>
    <dbReference type="NCBI Taxonomy" id="1778678"/>
    <lineage>
        <taxon>Bacteria</taxon>
        <taxon>Bacillati</taxon>
        <taxon>Bacillota</taxon>
        <taxon>Bacilli</taxon>
        <taxon>Bacillales</taxon>
        <taxon>Paenibacillaceae</taxon>
        <taxon>Paenibacillus</taxon>
    </lineage>
</organism>
<dbReference type="Pfam" id="PF13242">
    <property type="entry name" value="Hydrolase_like"/>
    <property type="match status" value="1"/>
</dbReference>
<feature type="site" description="Stabilizes the phosphoryl group" evidence="9">
    <location>
        <position position="54"/>
    </location>
</feature>
<keyword evidence="2 7" id="KW-0963">Cytoplasm</keyword>
<dbReference type="PANTHER" id="PTHR42891">
    <property type="entry name" value="D-GLYCERO-BETA-D-MANNO-HEPTOSE-1,7-BISPHOSPHATE 7-PHOSPHATASE"/>
    <property type="match status" value="1"/>
</dbReference>
<evidence type="ECO:0000313" key="12">
    <source>
        <dbReference type="Proteomes" id="UP000426246"/>
    </source>
</evidence>
<keyword evidence="12" id="KW-1185">Reference proteome</keyword>
<name>A0A6B8RK75_9BACL</name>
<dbReference type="InterPro" id="IPR006543">
    <property type="entry name" value="Histidinol-phos"/>
</dbReference>
<keyword evidence="10" id="KW-0862">Zinc</keyword>
<comment type="subcellular location">
    <subcellularLocation>
        <location evidence="1 7">Cytoplasm</location>
    </subcellularLocation>
</comment>
<dbReference type="KEGG" id="ppsc:EHS13_15360"/>
<keyword evidence="4 7" id="KW-0378">Hydrolase</keyword>
<protein>
    <recommendedName>
        <fullName evidence="6 7">D,D-heptose 1,7-bisphosphate phosphatase</fullName>
        <ecNumber evidence="7">3.1.3.-</ecNumber>
    </recommendedName>
</protein>
<dbReference type="NCBIfam" id="TIGR01656">
    <property type="entry name" value="Histidinol-ppas"/>
    <property type="match status" value="1"/>
</dbReference>
<feature type="binding site" evidence="10">
    <location>
        <position position="96"/>
    </location>
    <ligand>
        <name>Zn(2+)</name>
        <dbReference type="ChEBI" id="CHEBI:29105"/>
    </ligand>
</feature>
<dbReference type="InterPro" id="IPR023214">
    <property type="entry name" value="HAD_sf"/>
</dbReference>
<dbReference type="AlphaFoldDB" id="A0A6B8RK75"/>
<sequence length="187" mass="20933">MNKAVFLDRDGVINEVLSSRVKFVNKPSDLYLLPWVAESIKILNDLNYKVFIITNQGGIGLGYMSDKALIDIHVKLVEQLLEEADAQIDDIAYCPHKPHADCACRKPKPTMILELAQKHNIDLQRSFTVGDRGVDIVAGRLAGTRTILIIEEEEIIPVVDVDNVVYSLKEAVAWIVELSQVPELSLR</sequence>
<dbReference type="CDD" id="cd07503">
    <property type="entry name" value="HAD_HisB-N"/>
    <property type="match status" value="1"/>
</dbReference>
<evidence type="ECO:0000256" key="9">
    <source>
        <dbReference type="PIRSR" id="PIRSR004682-3"/>
    </source>
</evidence>
<evidence type="ECO:0000256" key="8">
    <source>
        <dbReference type="PIRSR" id="PIRSR004682-1"/>
    </source>
</evidence>
<dbReference type="EMBL" id="CP034235">
    <property type="protein sequence ID" value="QGQ96154.1"/>
    <property type="molecule type" value="Genomic_DNA"/>
</dbReference>
<evidence type="ECO:0000256" key="7">
    <source>
        <dbReference type="PIRNR" id="PIRNR004682"/>
    </source>
</evidence>
<accession>A0A6B8RK75</accession>
<dbReference type="InterPro" id="IPR006549">
    <property type="entry name" value="HAD-SF_hydro_IIIA"/>
</dbReference>
<evidence type="ECO:0000256" key="2">
    <source>
        <dbReference type="ARBA" id="ARBA00022490"/>
    </source>
</evidence>
<reference evidence="12" key="1">
    <citation type="submission" date="2018-11" db="EMBL/GenBank/DDBJ databases">
        <title>Complete genome sequence of Paenibacillus sp. ML311-T8.</title>
        <authorList>
            <person name="Nam Y.-D."/>
            <person name="Kang J."/>
            <person name="Chung W.-H."/>
            <person name="Park Y.S."/>
        </authorList>
    </citation>
    <scope>NUCLEOTIDE SEQUENCE [LARGE SCALE GENOMIC DNA]</scope>
    <source>
        <strain evidence="12">ML311-T8</strain>
    </source>
</reference>
<feature type="binding site" evidence="10">
    <location>
        <position position="94"/>
    </location>
    <ligand>
        <name>Zn(2+)</name>
        <dbReference type="ChEBI" id="CHEBI:29105"/>
    </ligand>
</feature>
<dbReference type="GO" id="GO:0046872">
    <property type="term" value="F:metal ion binding"/>
    <property type="evidence" value="ECO:0007669"/>
    <property type="project" value="UniProtKB-KW"/>
</dbReference>
<dbReference type="Proteomes" id="UP000426246">
    <property type="component" value="Chromosome"/>
</dbReference>
<feature type="active site" description="Proton donor" evidence="8">
    <location>
        <position position="10"/>
    </location>
</feature>
<feature type="site" description="Stabilizes the phosphoryl group" evidence="9">
    <location>
        <position position="106"/>
    </location>
</feature>